<dbReference type="InterPro" id="IPR026279">
    <property type="entry name" value="RseA"/>
</dbReference>
<dbReference type="SUPFAM" id="SSF89069">
    <property type="entry name" value="N-terminal, cytoplasmic domain of anti-sigmaE factor RseA"/>
    <property type="match status" value="1"/>
</dbReference>
<keyword evidence="11" id="KW-1185">Reference proteome</keyword>
<evidence type="ECO:0000259" key="9">
    <source>
        <dbReference type="Pfam" id="PF03873"/>
    </source>
</evidence>
<dbReference type="InterPro" id="IPR036147">
    <property type="entry name" value="Anti-sigma_E_RseA_N_sf"/>
</dbReference>
<dbReference type="CDD" id="cd16328">
    <property type="entry name" value="RseA_N"/>
    <property type="match status" value="1"/>
</dbReference>
<evidence type="ECO:0000256" key="6">
    <source>
        <dbReference type="ARBA" id="ARBA00023136"/>
    </source>
</evidence>
<comment type="subunit">
    <text evidence="7">Interacts 1:1 with ECF RNA polymerase sigma-E (RpoE); this inhibits the interaction of sigma-E with the RNA polymerase catalytic core and leads to a decreased expression of sigma-E-regulated genes. Interacts with RseB.</text>
</comment>
<sequence length="205" mass="21973">MTNNNLESLSALLDDEVNQSEIEQTMDVLGDEQTATFGRYGLIGDVLRNEQQLVTDNAFSMSIQAAIEGLEQDAGLESSVASDSVVAINTHPKWHQRITGKVKSFTSSSTGKGMGQMAIAASVALVAVFGVSNMAPQNNLMPSPVLNTTPLIDGISPVSTDGLKAKPSANQVTQTRINALMADHNQQLRVAEDEELDKDKEENDN</sequence>
<evidence type="ECO:0000256" key="3">
    <source>
        <dbReference type="ARBA" id="ARBA00022475"/>
    </source>
</evidence>
<reference evidence="10 11" key="1">
    <citation type="submission" date="2023-01" db="EMBL/GenBank/DDBJ databases">
        <title>Psychrosphaera sp. nov., isolated from marine algae.</title>
        <authorList>
            <person name="Bayburt H."/>
            <person name="Choi B.J."/>
            <person name="Kim J.M."/>
            <person name="Choi D.G."/>
            <person name="Jeon C.O."/>
        </authorList>
    </citation>
    <scope>NUCLEOTIDE SEQUENCE [LARGE SCALE GENOMIC DNA]</scope>
    <source>
        <strain evidence="10 11">G1-22</strain>
    </source>
</reference>
<dbReference type="PIRSF" id="PIRSF016938">
    <property type="entry name" value="RseA"/>
    <property type="match status" value="1"/>
</dbReference>
<dbReference type="InterPro" id="IPR005572">
    <property type="entry name" value="Anti-sigma_E_RseA_N"/>
</dbReference>
<dbReference type="PANTHER" id="PTHR38104">
    <property type="match status" value="1"/>
</dbReference>
<accession>A0ABT5FHC8</accession>
<feature type="domain" description="Anti sigma-E protein RseA C-terminal" evidence="9">
    <location>
        <begin position="142"/>
        <end position="190"/>
    </location>
</feature>
<dbReference type="EMBL" id="JAQOMS010000002">
    <property type="protein sequence ID" value="MDC2890601.1"/>
    <property type="molecule type" value="Genomic_DNA"/>
</dbReference>
<feature type="domain" description="Anti sigma-E protein RseA N-terminal" evidence="8">
    <location>
        <begin position="7"/>
        <end position="74"/>
    </location>
</feature>
<name>A0ABT5FHC8_9GAMM</name>
<keyword evidence="7" id="KW-0997">Cell inner membrane</keyword>
<keyword evidence="5" id="KW-1133">Transmembrane helix</keyword>
<evidence type="ECO:0000313" key="11">
    <source>
        <dbReference type="Proteomes" id="UP001528411"/>
    </source>
</evidence>
<proteinExistence type="inferred from homology"/>
<organism evidence="10 11">
    <name type="scientific">Psychrosphaera algicola</name>
    <dbReference type="NCBI Taxonomy" id="3023714"/>
    <lineage>
        <taxon>Bacteria</taxon>
        <taxon>Pseudomonadati</taxon>
        <taxon>Pseudomonadota</taxon>
        <taxon>Gammaproteobacteria</taxon>
        <taxon>Alteromonadales</taxon>
        <taxon>Pseudoalteromonadaceae</taxon>
        <taxon>Psychrosphaera</taxon>
    </lineage>
</organism>
<evidence type="ECO:0000256" key="5">
    <source>
        <dbReference type="ARBA" id="ARBA00022989"/>
    </source>
</evidence>
<comment type="subcellular location">
    <subcellularLocation>
        <location evidence="7">Cell inner membrane</location>
    </subcellularLocation>
    <subcellularLocation>
        <location evidence="1">Cell membrane</location>
        <topology evidence="1">Single-pass membrane protein</topology>
    </subcellularLocation>
</comment>
<comment type="caution">
    <text evidence="10">The sequence shown here is derived from an EMBL/GenBank/DDBJ whole genome shotgun (WGS) entry which is preliminary data.</text>
</comment>
<dbReference type="InterPro" id="IPR052383">
    <property type="entry name" value="Anti-sigma-E_RseA-like"/>
</dbReference>
<evidence type="ECO:0000313" key="10">
    <source>
        <dbReference type="EMBL" id="MDC2890601.1"/>
    </source>
</evidence>
<dbReference type="RefSeq" id="WP_272181748.1">
    <property type="nucleotide sequence ID" value="NZ_JAQOMS010000002.1"/>
</dbReference>
<dbReference type="Pfam" id="PF03873">
    <property type="entry name" value="RseA_C"/>
    <property type="match status" value="1"/>
</dbReference>
<evidence type="ECO:0000256" key="7">
    <source>
        <dbReference type="PIRNR" id="PIRNR016938"/>
    </source>
</evidence>
<comment type="similarity">
    <text evidence="2 7">Belongs to the RseA family.</text>
</comment>
<evidence type="ECO:0000259" key="8">
    <source>
        <dbReference type="Pfam" id="PF03872"/>
    </source>
</evidence>
<dbReference type="Gene3D" id="1.10.10.880">
    <property type="entry name" value="Anti sigma-E protein RseA, N-terminal domain"/>
    <property type="match status" value="1"/>
</dbReference>
<protein>
    <recommendedName>
        <fullName evidence="7">Anti-sigma-E factor RseA</fullName>
    </recommendedName>
    <alternativeName>
        <fullName evidence="7">Regulator of SigE</fullName>
    </alternativeName>
    <alternativeName>
        <fullName evidence="7">Sigma-E anti-sigma factor RseA</fullName>
    </alternativeName>
    <alternativeName>
        <fullName evidence="7">Sigma-E factor negative regulatory protein</fullName>
    </alternativeName>
</protein>
<evidence type="ECO:0000256" key="2">
    <source>
        <dbReference type="ARBA" id="ARBA00005837"/>
    </source>
</evidence>
<dbReference type="Proteomes" id="UP001528411">
    <property type="component" value="Unassembled WGS sequence"/>
</dbReference>
<gene>
    <name evidence="10" type="ORF">PN838_19950</name>
</gene>
<dbReference type="InterPro" id="IPR005573">
    <property type="entry name" value="Anti-sigma_E_RseA_C"/>
</dbReference>
<keyword evidence="4" id="KW-0812">Transmembrane</keyword>
<dbReference type="PANTHER" id="PTHR38104:SF1">
    <property type="entry name" value="ANTI-SIGMA-E FACTOR RSEA"/>
    <property type="match status" value="1"/>
</dbReference>
<keyword evidence="6 7" id="KW-0472">Membrane</keyword>
<comment type="function">
    <text evidence="7">An anti-sigma factor for extracytoplasmic function (ECF) sigma factor sigma-E (RpoE). ECF sigma factors are held in an inactive form by an anti-sigma factor until released by regulated intramembrane proteolysis (RIP). RIP occurs when an extracytoplasmic signal triggers a concerted proteolytic cascade to transmit information and elicit cellular responses. The membrane-spanning regulatory substrate protein is first cut periplasmically (site-1 protease, S1P, DegS), then within the membrane itself (site-2 protease, S2P, RseP), while cytoplasmic proteases finish degrading the anti-sigma factor, liberating sigma-E.</text>
</comment>
<evidence type="ECO:0000256" key="1">
    <source>
        <dbReference type="ARBA" id="ARBA00004162"/>
    </source>
</evidence>
<evidence type="ECO:0000256" key="4">
    <source>
        <dbReference type="ARBA" id="ARBA00022692"/>
    </source>
</evidence>
<keyword evidence="3 7" id="KW-1003">Cell membrane</keyword>
<dbReference type="Pfam" id="PF03872">
    <property type="entry name" value="RseA_N"/>
    <property type="match status" value="1"/>
</dbReference>